<proteinExistence type="predicted"/>
<dbReference type="AlphaFoldDB" id="A0A0F7X6W7"/>
<reference evidence="1" key="1">
    <citation type="submission" date="2015-05" db="EMBL/GenBank/DDBJ databases">
        <authorList>
            <person name="Rattei Thomas"/>
        </authorList>
    </citation>
    <scope>NUCLEOTIDE SEQUENCE</scope>
    <source>
        <strain evidence="1">DC9</strain>
    </source>
</reference>
<gene>
    <name evidence="1" type="ORF">BN1224_DC9_BJ_00040</name>
</gene>
<organism evidence="1">
    <name type="scientific">Chlamydia pneumoniae</name>
    <name type="common">Chlamydophila pneumoniae</name>
    <dbReference type="NCBI Taxonomy" id="83558"/>
    <lineage>
        <taxon>Bacteria</taxon>
        <taxon>Pseudomonadati</taxon>
        <taxon>Chlamydiota</taxon>
        <taxon>Chlamydiia</taxon>
        <taxon>Chlamydiales</taxon>
        <taxon>Chlamydiaceae</taxon>
        <taxon>Chlamydia/Chlamydophila group</taxon>
        <taxon>Chlamydia</taxon>
    </lineage>
</organism>
<dbReference type="Gene3D" id="1.25.40.10">
    <property type="entry name" value="Tetratricopeptide repeat domain"/>
    <property type="match status" value="2"/>
</dbReference>
<dbReference type="SUPFAM" id="SSF48452">
    <property type="entry name" value="TPR-like"/>
    <property type="match status" value="2"/>
</dbReference>
<dbReference type="InterPro" id="IPR011990">
    <property type="entry name" value="TPR-like_helical_dom_sf"/>
</dbReference>
<dbReference type="EMBL" id="LN847041">
    <property type="protein sequence ID" value="CRI47749.1"/>
    <property type="molecule type" value="Genomic_DNA"/>
</dbReference>
<evidence type="ECO:0000313" key="1">
    <source>
        <dbReference type="EMBL" id="CRI47749.1"/>
    </source>
</evidence>
<name>A0A0F7X6W7_CHLPN</name>
<accession>A0A0F7X6W7</accession>
<sequence length="711" mass="81162">MIRSPLPFISSKRALNMLGLQDEFSCPEDVVDFLFSEIELLAQQDEPSEGYLALSRSLLMMTHNHPKVVKRVIFYGVSYGLKHKSMSIFIDVLTYIDFLFEKLGISASDRLSLCSARTCINFELYSQTGEMKFLSEVVDNFRLIEQLLKMHPQLKNRLGWEHFRIGAKQEEVSLVASASVYQAVGRSFIELYHKHLELSDLACGMKCLALALDLSPNNAHIHADYAKGLVVLGTRQGKSLLIERGMEHFSKAIFLSFSRDGDTLAYQNYRYSYALASVKLFDLTYKKEHFDQAMNILYQTVQAFPNLSGLWMVWGELLIRSGWLNSNMKYIEVGLEKLASLQKKTNDPIALSGLLATGIAILGLYLEEPNLFKESRHRLISAMRTFPGNSALVHALGVVQLCSALYFNEDSHFASAISCFQSCLEWDLDATGMWQKLFDAYFSWGVKKKSARLLRKAVDVASRLCSLRPEAFLFWSDRGLALKCLAEATIDEAYKEIFLSESLLHYQRAWDLSGRLEILELWGQSHYLLAELQQSLFHYDEAYTLLTKVDLTLSSSRVKLILAAVLLGKGRLLQDTDPAEEAREILEPLVEVYLEDENFLLLLGKVYLFLFWKNKNVCLGKLARTYLEKATSLGCPEAYYTLGKFYAVIKDVNKAWGMVIRSAQYGVRITEAKWLNDPYLANLREIHTFREVVENQKGRLWLGNKTEMKRN</sequence>
<protein>
    <submittedName>
        <fullName evidence="1">Uncharacterized protein</fullName>
    </submittedName>
</protein>